<proteinExistence type="predicted"/>
<protein>
    <submittedName>
        <fullName evidence="1">Uncharacterized protein</fullName>
    </submittedName>
</protein>
<name>E0XTV2_9PROT</name>
<dbReference type="AlphaFoldDB" id="E0XTV2"/>
<sequence>MVIHCYRGVFLMVLTAHGFIVGHCLRHEGLFSPLESVENEKTVHGHISSWWQNVRCICAYLEQVILGRMTADGRTFC</sequence>
<organism evidence="1">
    <name type="scientific">uncultured Rhodospirillales bacterium HF0200_01O14</name>
    <dbReference type="NCBI Taxonomy" id="710787"/>
    <lineage>
        <taxon>Bacteria</taxon>
        <taxon>Pseudomonadati</taxon>
        <taxon>Pseudomonadota</taxon>
        <taxon>Alphaproteobacteria</taxon>
        <taxon>Rhodospirillales</taxon>
        <taxon>environmental samples</taxon>
    </lineage>
</organism>
<dbReference type="EMBL" id="GU474875">
    <property type="protein sequence ID" value="ADI17843.1"/>
    <property type="molecule type" value="Genomic_DNA"/>
</dbReference>
<accession>E0XTV2</accession>
<reference evidence="1" key="1">
    <citation type="journal article" date="2011" name="Environ. Microbiol.">
        <title>Time-series analyses of Monterey Bay coastal microbial picoplankton using a 'genome proxy' microarray.</title>
        <authorList>
            <person name="Rich V.I."/>
            <person name="Pham V.D."/>
            <person name="Eppley J."/>
            <person name="Shi Y."/>
            <person name="DeLong E.F."/>
        </authorList>
    </citation>
    <scope>NUCLEOTIDE SEQUENCE</scope>
</reference>
<evidence type="ECO:0000313" key="1">
    <source>
        <dbReference type="EMBL" id="ADI17843.1"/>
    </source>
</evidence>